<keyword evidence="3" id="KW-0732">Signal</keyword>
<comment type="similarity">
    <text evidence="1">Belongs to the TIP41 family.</text>
</comment>
<evidence type="ECO:0000256" key="1">
    <source>
        <dbReference type="ARBA" id="ARBA00006658"/>
    </source>
</evidence>
<dbReference type="PANTHER" id="PTHR21021:SF16">
    <property type="entry name" value="TIP41-LIKE PROTEIN"/>
    <property type="match status" value="1"/>
</dbReference>
<keyword evidence="5" id="KW-1185">Reference proteome</keyword>
<dbReference type="Proteomes" id="UP000054359">
    <property type="component" value="Unassembled WGS sequence"/>
</dbReference>
<feature type="non-terminal residue" evidence="4">
    <location>
        <position position="1"/>
    </location>
</feature>
<name>A0A087UWZ8_STEMI</name>
<protein>
    <recommendedName>
        <fullName evidence="2">TIP41-like protein</fullName>
    </recommendedName>
</protein>
<organism evidence="4 5">
    <name type="scientific">Stegodyphus mimosarum</name>
    <name type="common">African social velvet spider</name>
    <dbReference type="NCBI Taxonomy" id="407821"/>
    <lineage>
        <taxon>Eukaryota</taxon>
        <taxon>Metazoa</taxon>
        <taxon>Ecdysozoa</taxon>
        <taxon>Arthropoda</taxon>
        <taxon>Chelicerata</taxon>
        <taxon>Arachnida</taxon>
        <taxon>Araneae</taxon>
        <taxon>Araneomorphae</taxon>
        <taxon>Entelegynae</taxon>
        <taxon>Eresoidea</taxon>
        <taxon>Eresidae</taxon>
        <taxon>Stegodyphus</taxon>
    </lineage>
</organism>
<evidence type="ECO:0000313" key="4">
    <source>
        <dbReference type="EMBL" id="KFM81887.1"/>
    </source>
</evidence>
<dbReference type="InterPro" id="IPR007303">
    <property type="entry name" value="TIP41-like"/>
</dbReference>
<reference evidence="4 5" key="1">
    <citation type="submission" date="2013-11" db="EMBL/GenBank/DDBJ databases">
        <title>Genome sequencing of Stegodyphus mimosarum.</title>
        <authorList>
            <person name="Bechsgaard J."/>
        </authorList>
    </citation>
    <scope>NUCLEOTIDE SEQUENCE [LARGE SCALE GENOMIC DNA]</scope>
</reference>
<evidence type="ECO:0000256" key="2">
    <source>
        <dbReference type="ARBA" id="ARBA00018951"/>
    </source>
</evidence>
<sequence>RIMPDSFFLLMRFFLRVDNLLARIIDTRIYYEKGNSYLLREHMTKESKLENLKVLPALLSNPQELSNHLPIVKTEYEKLEFFI</sequence>
<feature type="signal peptide" evidence="3">
    <location>
        <begin position="1"/>
        <end position="22"/>
    </location>
</feature>
<dbReference type="GO" id="GO:0031929">
    <property type="term" value="P:TOR signaling"/>
    <property type="evidence" value="ECO:0007669"/>
    <property type="project" value="TreeGrafter"/>
</dbReference>
<feature type="chain" id="PRO_5001830921" description="TIP41-like protein" evidence="3">
    <location>
        <begin position="23"/>
        <end position="83"/>
    </location>
</feature>
<dbReference type="GO" id="GO:0005829">
    <property type="term" value="C:cytosol"/>
    <property type="evidence" value="ECO:0007669"/>
    <property type="project" value="TreeGrafter"/>
</dbReference>
<dbReference type="InterPro" id="IPR051330">
    <property type="entry name" value="Phosphatase_reg/MetRdx"/>
</dbReference>
<dbReference type="OMA" id="IDTRIYY"/>
<dbReference type="AlphaFoldDB" id="A0A087UWZ8"/>
<evidence type="ECO:0000313" key="5">
    <source>
        <dbReference type="Proteomes" id="UP000054359"/>
    </source>
</evidence>
<accession>A0A087UWZ8</accession>
<feature type="non-terminal residue" evidence="4">
    <location>
        <position position="83"/>
    </location>
</feature>
<dbReference type="OrthoDB" id="10253878at2759"/>
<dbReference type="Pfam" id="PF04176">
    <property type="entry name" value="TIP41"/>
    <property type="match status" value="1"/>
</dbReference>
<dbReference type="EMBL" id="KK122081">
    <property type="protein sequence ID" value="KFM81887.1"/>
    <property type="molecule type" value="Genomic_DNA"/>
</dbReference>
<dbReference type="PANTHER" id="PTHR21021">
    <property type="entry name" value="GAF/PUTATIVE CYTOSKELETAL PROTEIN"/>
    <property type="match status" value="1"/>
</dbReference>
<proteinExistence type="inferred from homology"/>
<dbReference type="STRING" id="407821.A0A087UWZ8"/>
<evidence type="ECO:0000256" key="3">
    <source>
        <dbReference type="SAM" id="SignalP"/>
    </source>
</evidence>
<gene>
    <name evidence="4" type="ORF">X975_16025</name>
</gene>